<dbReference type="OrthoDB" id="6399948at2"/>
<dbReference type="EMBL" id="RBZO01000001">
    <property type="protein sequence ID" value="RKQ18656.1"/>
    <property type="molecule type" value="Genomic_DNA"/>
</dbReference>
<dbReference type="Proteomes" id="UP000281813">
    <property type="component" value="Unassembled WGS sequence"/>
</dbReference>
<keyword evidence="2" id="KW-1185">Reference proteome</keyword>
<dbReference type="AlphaFoldDB" id="A0A494Z814"/>
<evidence type="ECO:0000313" key="2">
    <source>
        <dbReference type="Proteomes" id="UP000281813"/>
    </source>
</evidence>
<organism evidence="1 2">
    <name type="scientific">Oceanobacillus bengalensis</name>
    <dbReference type="NCBI Taxonomy" id="1435466"/>
    <lineage>
        <taxon>Bacteria</taxon>
        <taxon>Bacillati</taxon>
        <taxon>Bacillota</taxon>
        <taxon>Bacilli</taxon>
        <taxon>Bacillales</taxon>
        <taxon>Bacillaceae</taxon>
        <taxon>Oceanobacillus</taxon>
    </lineage>
</organism>
<gene>
    <name evidence="1" type="ORF">D8M05_00645</name>
</gene>
<reference evidence="1 2" key="1">
    <citation type="journal article" date="2015" name="Antonie Van Leeuwenhoek">
        <title>Oceanobacillus bengalensis sp. nov., a bacterium isolated from seawater of the Bay of Bengal.</title>
        <authorList>
            <person name="Yongchang O."/>
            <person name="Xiang W."/>
            <person name="Wang G."/>
        </authorList>
    </citation>
    <scope>NUCLEOTIDE SEQUENCE [LARGE SCALE GENOMIC DNA]</scope>
    <source>
        <strain evidence="1 2">MCCC 1K00260</strain>
    </source>
</reference>
<proteinExistence type="predicted"/>
<evidence type="ECO:0000313" key="1">
    <source>
        <dbReference type="EMBL" id="RKQ18656.1"/>
    </source>
</evidence>
<dbReference type="RefSeq" id="WP_121127628.1">
    <property type="nucleotide sequence ID" value="NZ_JBHUFK010000020.1"/>
</dbReference>
<comment type="caution">
    <text evidence="1">The sequence shown here is derived from an EMBL/GenBank/DDBJ whole genome shotgun (WGS) entry which is preliminary data.</text>
</comment>
<protein>
    <submittedName>
        <fullName evidence="1">Uncharacterized protein</fullName>
    </submittedName>
</protein>
<name>A0A494Z814_9BACI</name>
<accession>A0A494Z814</accession>
<sequence length="223" mass="25955">MQGQLSNVVLFPDIVQEELFEILDEIFDFAMHYYSRTIVNKMERLIEGMNISKEEGERIFQQLFFWQTFCSPIGLEQITIYQRYLLRNKANLRKRNVTVQEVLVKWLHLNPGFYMVENTDHSNGKVFILNDLFEGNSKLTYINSKNTRAPKRGEMITGMLFPMAGDYYIALKGILHIPIPLVKKVSSKIIPHYEINATSVKYKSNPQLYPSLLQITLDILGEV</sequence>